<dbReference type="RefSeq" id="WP_138574954.1">
    <property type="nucleotide sequence ID" value="NZ_CP040818.1"/>
</dbReference>
<dbReference type="Gene3D" id="3.40.50.150">
    <property type="entry name" value="Vaccinia Virus protein VP39"/>
    <property type="match status" value="1"/>
</dbReference>
<sequence>MSGFAPDWLALRDPADRAARSRTLRDRLLTHLFARPGGRPLRVIDLGCGTGATWRALAPLLPPDTEWCLVDHDPALLAAARTALGDSAQISFLEADLAASVEETLARGADLVTSSALIDLCSAEWLSRLGGAVPPGAAVYMALNYDGTEHWEPAHDAEPRAHAAFLDHHRRDKGFGPALGAEAPAHLSRVLAARGWTVRSAASPWRLSQAHRGLIAALAEGSAQAVAETGALSPAEHAAWAASRRSAESVMIGHTDLLALPPA</sequence>
<accession>A0A5B8FZZ8</accession>
<keyword evidence="2" id="KW-0808">Transferase</keyword>
<reference evidence="2 3" key="1">
    <citation type="submission" date="2019-06" db="EMBL/GenBank/DDBJ databases">
        <title>Genome sequence of Rhodobacteraceae bacterium D4M1.</title>
        <authorList>
            <person name="Cao J."/>
        </authorList>
    </citation>
    <scope>NUCLEOTIDE SEQUENCE [LARGE SCALE GENOMIC DNA]</scope>
    <source>
        <strain evidence="2 3">D4M1</strain>
    </source>
</reference>
<protein>
    <submittedName>
        <fullName evidence="2">Methyltransferase domain-containing protein</fullName>
    </submittedName>
</protein>
<dbReference type="Proteomes" id="UP000305888">
    <property type="component" value="Chromosome"/>
</dbReference>
<dbReference type="KEGG" id="ppru:FDP22_15305"/>
<dbReference type="AlphaFoldDB" id="A0A5B8FZZ8"/>
<gene>
    <name evidence="2" type="ORF">FDP22_15305</name>
</gene>
<evidence type="ECO:0000259" key="1">
    <source>
        <dbReference type="Pfam" id="PF13649"/>
    </source>
</evidence>
<evidence type="ECO:0000313" key="3">
    <source>
        <dbReference type="Proteomes" id="UP000305888"/>
    </source>
</evidence>
<keyword evidence="3" id="KW-1185">Reference proteome</keyword>
<dbReference type="GO" id="GO:0008168">
    <property type="term" value="F:methyltransferase activity"/>
    <property type="evidence" value="ECO:0007669"/>
    <property type="project" value="UniProtKB-KW"/>
</dbReference>
<dbReference type="SUPFAM" id="SSF53335">
    <property type="entry name" value="S-adenosyl-L-methionine-dependent methyltransferases"/>
    <property type="match status" value="1"/>
</dbReference>
<feature type="domain" description="Methyltransferase" evidence="1">
    <location>
        <begin position="43"/>
        <end position="124"/>
    </location>
</feature>
<proteinExistence type="predicted"/>
<keyword evidence="2" id="KW-0489">Methyltransferase</keyword>
<dbReference type="InterPro" id="IPR029063">
    <property type="entry name" value="SAM-dependent_MTases_sf"/>
</dbReference>
<organism evidence="2 3">
    <name type="scientific">Paroceanicella profunda</name>
    <dbReference type="NCBI Taxonomy" id="2579971"/>
    <lineage>
        <taxon>Bacteria</taxon>
        <taxon>Pseudomonadati</taxon>
        <taxon>Pseudomonadota</taxon>
        <taxon>Alphaproteobacteria</taxon>
        <taxon>Rhodobacterales</taxon>
        <taxon>Paracoccaceae</taxon>
        <taxon>Paroceanicella</taxon>
    </lineage>
</organism>
<evidence type="ECO:0000313" key="2">
    <source>
        <dbReference type="EMBL" id="QDL93030.1"/>
    </source>
</evidence>
<dbReference type="Pfam" id="PF13649">
    <property type="entry name" value="Methyltransf_25"/>
    <property type="match status" value="1"/>
</dbReference>
<dbReference type="InterPro" id="IPR041698">
    <property type="entry name" value="Methyltransf_25"/>
</dbReference>
<dbReference type="OrthoDB" id="7273451at2"/>
<name>A0A5B8FZZ8_9RHOB</name>
<dbReference type="EMBL" id="CP040818">
    <property type="protein sequence ID" value="QDL93030.1"/>
    <property type="molecule type" value="Genomic_DNA"/>
</dbReference>
<dbReference type="GO" id="GO:0032259">
    <property type="term" value="P:methylation"/>
    <property type="evidence" value="ECO:0007669"/>
    <property type="project" value="UniProtKB-KW"/>
</dbReference>